<accession>A0A845AK39</accession>
<evidence type="ECO:0000313" key="2">
    <source>
        <dbReference type="Proteomes" id="UP000439780"/>
    </source>
</evidence>
<protein>
    <submittedName>
        <fullName evidence="1">Neutral zinc metallopeptidase</fullName>
    </submittedName>
</protein>
<dbReference type="Pfam" id="PF06262">
    <property type="entry name" value="Zincin_1"/>
    <property type="match status" value="1"/>
</dbReference>
<dbReference type="InterPro" id="IPR010428">
    <property type="entry name" value="Zincin_1"/>
</dbReference>
<reference evidence="1 2" key="1">
    <citation type="submission" date="2019-12" db="EMBL/GenBank/DDBJ databases">
        <title>Genomic-based taxomic classification of the family Erythrobacteraceae.</title>
        <authorList>
            <person name="Xu L."/>
        </authorList>
    </citation>
    <scope>NUCLEOTIDE SEQUENCE [LARGE SCALE GENOMIC DNA]</scope>
    <source>
        <strain evidence="1 2">KEMB 9005-328</strain>
    </source>
</reference>
<evidence type="ECO:0000313" key="1">
    <source>
        <dbReference type="EMBL" id="MXP29225.1"/>
    </source>
</evidence>
<organism evidence="1 2">
    <name type="scientific">Qipengyuania algicida</name>
    <dbReference type="NCBI Taxonomy" id="1836209"/>
    <lineage>
        <taxon>Bacteria</taxon>
        <taxon>Pseudomonadati</taxon>
        <taxon>Pseudomonadota</taxon>
        <taxon>Alphaproteobacteria</taxon>
        <taxon>Sphingomonadales</taxon>
        <taxon>Erythrobacteraceae</taxon>
        <taxon>Qipengyuania</taxon>
    </lineage>
</organism>
<dbReference type="SUPFAM" id="SSF55486">
    <property type="entry name" value="Metalloproteases ('zincins'), catalytic domain"/>
    <property type="match status" value="1"/>
</dbReference>
<name>A0A845AK39_9SPHN</name>
<sequence length="130" mass="14898">MEQLPTAETMEHIARAVLGDLPPDFRHQLEDVVLRVEDFATAEQLQSVGLSDPWRLSGLYQGTPVPLESVWETGRMPPRIWLFRRPLLAEMHARQLSLEDIVRHVVIHEAGHHFGFSDADMHTLEDRADN</sequence>
<gene>
    <name evidence="1" type="ORF">GRI58_10375</name>
</gene>
<dbReference type="Proteomes" id="UP000439780">
    <property type="component" value="Unassembled WGS sequence"/>
</dbReference>
<dbReference type="CDD" id="cd12952">
    <property type="entry name" value="MMP_ACEL2062"/>
    <property type="match status" value="1"/>
</dbReference>
<proteinExistence type="predicted"/>
<dbReference type="OrthoDB" id="9806895at2"/>
<dbReference type="EMBL" id="WTYA01000007">
    <property type="protein sequence ID" value="MXP29225.1"/>
    <property type="molecule type" value="Genomic_DNA"/>
</dbReference>
<dbReference type="InterPro" id="IPR038555">
    <property type="entry name" value="Zincin_1_sf"/>
</dbReference>
<keyword evidence="2" id="KW-1185">Reference proteome</keyword>
<dbReference type="Gene3D" id="3.30.2010.20">
    <property type="match status" value="1"/>
</dbReference>
<dbReference type="AlphaFoldDB" id="A0A845AK39"/>
<comment type="caution">
    <text evidence="1">The sequence shown here is derived from an EMBL/GenBank/DDBJ whole genome shotgun (WGS) entry which is preliminary data.</text>
</comment>